<feature type="domain" description="Glycosyl hydrolase family 13 catalytic" evidence="3">
    <location>
        <begin position="57"/>
        <end position="466"/>
    </location>
</feature>
<comment type="caution">
    <text evidence="4">The sequence shown here is derived from an EMBL/GenBank/DDBJ whole genome shotgun (WGS) entry which is preliminary data.</text>
</comment>
<dbReference type="InterPro" id="IPR013780">
    <property type="entry name" value="Glyco_hydro_b"/>
</dbReference>
<keyword evidence="1 4" id="KW-0328">Glycosyltransferase</keyword>
<keyword evidence="2 4" id="KW-0808">Transferase</keyword>
<dbReference type="PIRSF" id="PIRSF003059">
    <property type="entry name" value="Sucrose_phosphorylase"/>
    <property type="match status" value="1"/>
</dbReference>
<dbReference type="InterPro" id="IPR045857">
    <property type="entry name" value="O16G_dom_2"/>
</dbReference>
<organism evidence="4 5">
    <name type="scientific">Saccharospirillum mangrovi</name>
    <dbReference type="NCBI Taxonomy" id="2161747"/>
    <lineage>
        <taxon>Bacteria</taxon>
        <taxon>Pseudomonadati</taxon>
        <taxon>Pseudomonadota</taxon>
        <taxon>Gammaproteobacteria</taxon>
        <taxon>Oceanospirillales</taxon>
        <taxon>Saccharospirillaceae</taxon>
        <taxon>Saccharospirillum</taxon>
    </lineage>
</organism>
<evidence type="ECO:0000313" key="5">
    <source>
        <dbReference type="Proteomes" id="UP001595617"/>
    </source>
</evidence>
<keyword evidence="5" id="KW-1185">Reference proteome</keyword>
<dbReference type="GO" id="GO:0016757">
    <property type="term" value="F:glycosyltransferase activity"/>
    <property type="evidence" value="ECO:0007669"/>
    <property type="project" value="UniProtKB-KW"/>
</dbReference>
<dbReference type="PANTHER" id="PTHR38784">
    <property type="entry name" value="SUCROSE PHOSPHORYLASE"/>
    <property type="match status" value="1"/>
</dbReference>
<proteinExistence type="predicted"/>
<dbReference type="InterPro" id="IPR016377">
    <property type="entry name" value="Sucrose_GGa_phosphorylase-rel"/>
</dbReference>
<dbReference type="CDD" id="cd11356">
    <property type="entry name" value="AmyAc_Sucrose_phosphorylase-like_1"/>
    <property type="match status" value="1"/>
</dbReference>
<dbReference type="InterPro" id="IPR033746">
    <property type="entry name" value="GGa_phosphorylase"/>
</dbReference>
<dbReference type="Gene3D" id="3.20.20.80">
    <property type="entry name" value="Glycosidases"/>
    <property type="match status" value="1"/>
</dbReference>
<evidence type="ECO:0000259" key="3">
    <source>
        <dbReference type="SMART" id="SM00642"/>
    </source>
</evidence>
<dbReference type="Gene3D" id="2.60.40.1180">
    <property type="entry name" value="Golgi alpha-mannosidase II"/>
    <property type="match status" value="1"/>
</dbReference>
<protein>
    <submittedName>
        <fullName evidence="4">Sugar phosphorylase</fullName>
        <ecNumber evidence="4">2.4.1.-</ecNumber>
    </submittedName>
</protein>
<evidence type="ECO:0000313" key="4">
    <source>
        <dbReference type="EMBL" id="MFC3852537.1"/>
    </source>
</evidence>
<dbReference type="EMBL" id="JBHRYR010000002">
    <property type="protein sequence ID" value="MFC3852537.1"/>
    <property type="molecule type" value="Genomic_DNA"/>
</dbReference>
<dbReference type="InterPro" id="IPR017853">
    <property type="entry name" value="GH"/>
</dbReference>
<dbReference type="Proteomes" id="UP001595617">
    <property type="component" value="Unassembled WGS sequence"/>
</dbReference>
<reference evidence="5" key="1">
    <citation type="journal article" date="2019" name="Int. J. Syst. Evol. Microbiol.">
        <title>The Global Catalogue of Microorganisms (GCM) 10K type strain sequencing project: providing services to taxonomists for standard genome sequencing and annotation.</title>
        <authorList>
            <consortium name="The Broad Institute Genomics Platform"/>
            <consortium name="The Broad Institute Genome Sequencing Center for Infectious Disease"/>
            <person name="Wu L."/>
            <person name="Ma J."/>
        </authorList>
    </citation>
    <scope>NUCLEOTIDE SEQUENCE [LARGE SCALE GENOMIC DNA]</scope>
    <source>
        <strain evidence="5">IBRC 10765</strain>
    </source>
</reference>
<evidence type="ECO:0000256" key="1">
    <source>
        <dbReference type="ARBA" id="ARBA00022676"/>
    </source>
</evidence>
<dbReference type="Pfam" id="PF00128">
    <property type="entry name" value="Alpha-amylase"/>
    <property type="match status" value="1"/>
</dbReference>
<dbReference type="Gene3D" id="3.90.400.10">
    <property type="entry name" value="Oligo-1,6-glucosidase, Domain 2"/>
    <property type="match status" value="1"/>
</dbReference>
<accession>A0ABV7ZVJ6</accession>
<dbReference type="EC" id="2.4.1.-" evidence="4"/>
<name>A0ABV7ZVJ6_9GAMM</name>
<sequence>MTQPSRPLSERLRDHCRHLYPDDVVARIVPQIIAMVDDGAAHHKGAKTPVLDERSVLLITYGHTLQRPDETPLQTLRQFIDQHLPEMSYVHILPFFPYSSDDGFSVIDYLMVDPALGTWADIAALGEDRALMFDFVLNHISRESVWFADYVSNHPPGNQYFIELDPDTDVREVVRPRSQALLTPIYTRRGINHVWATFSPDQIDLNYANPDVLLDMISIFITYLNKGASLTRLDAVAFLWKTLGTRCIHLPQTHEVVKLLRTINDAVRPGSLLITETNVPHEENLSYFGNVIEHPEQPGEYIGDEAHLVYQFALPPLILYTMNRGNADLLTNWAQSLAPPPPGCTFLNFTASHDGIGLRALEGILPEHEIASLIDSMQQFGGYVSMKANADGTDSPYEINISYFDAMMGTRRGPDSLQIERFLCAQSIMLVLQGLPAFYIHSLLGTPNDQRGVEVTGRLRSINRKRWQWDELEQVLETPHGAQHLVHHELRRRIRIRQQYPAFSPSSAQKIHDLDSRLFIVQRGNGEESVWCVCNTTAQDVELPLVKILHQMEGQALDLLTEQHHALEKSVTLLPYQTMWLTFE</sequence>
<dbReference type="InterPro" id="IPR006047">
    <property type="entry name" value="GH13_cat_dom"/>
</dbReference>
<evidence type="ECO:0000256" key="2">
    <source>
        <dbReference type="ARBA" id="ARBA00022679"/>
    </source>
</evidence>
<dbReference type="SUPFAM" id="SSF51445">
    <property type="entry name" value="(Trans)glycosidases"/>
    <property type="match status" value="1"/>
</dbReference>
<dbReference type="RefSeq" id="WP_380694762.1">
    <property type="nucleotide sequence ID" value="NZ_JBHRYR010000002.1"/>
</dbReference>
<dbReference type="PANTHER" id="PTHR38784:SF1">
    <property type="entry name" value="SUCROSE PHOSPHORYLASE"/>
    <property type="match status" value="1"/>
</dbReference>
<gene>
    <name evidence="4" type="ORF">ACFOOG_06795</name>
</gene>
<dbReference type="SMART" id="SM00642">
    <property type="entry name" value="Aamy"/>
    <property type="match status" value="1"/>
</dbReference>